<proteinExistence type="predicted"/>
<feature type="coiled-coil region" evidence="1">
    <location>
        <begin position="22"/>
        <end position="85"/>
    </location>
</feature>
<evidence type="ECO:0000313" key="2">
    <source>
        <dbReference type="EMBL" id="VFJ60453.1"/>
    </source>
</evidence>
<name>A0A450T1U8_9GAMM</name>
<sequence>MSGEKYAQTRLTAEREAVLQRSQRLNAELAQMQTVRTRLTAEFQEFTASYGADAARYMAEEYQSCKQASAHIEALDGKIEALDRKAQSLAMPVSQSELNHFEQVLGRLERDKTAQSTEQQTARETLRQGMESIRTNLQSRMDAAERERRIQAERRARLRGIADAFIERARIDTAMRRVRGKVEERLASAEASESVEESDVERFSQEIDQLVQDAWESDLKARRQQHTADLLRDAFEEAGFAKKEDTPASRQDGQEIHLVHEASQADLFVRISSSIPEDQSIKLVMEGAAGRDSERLEPAEYCGDSLDDIIRRARELGVIIEGVTMKGPDGLWRNLYTEDERERQRMEDEERMFQDDTAFQQLAQQGGAR</sequence>
<dbReference type="EMBL" id="CAADEY010000081">
    <property type="protein sequence ID" value="VFJ60453.1"/>
    <property type="molecule type" value="Genomic_DNA"/>
</dbReference>
<dbReference type="AlphaFoldDB" id="A0A450T1U8"/>
<evidence type="ECO:0000256" key="1">
    <source>
        <dbReference type="SAM" id="Coils"/>
    </source>
</evidence>
<keyword evidence="1" id="KW-0175">Coiled coil</keyword>
<feature type="coiled-coil region" evidence="1">
    <location>
        <begin position="127"/>
        <end position="154"/>
    </location>
</feature>
<reference evidence="2" key="1">
    <citation type="submission" date="2019-02" db="EMBL/GenBank/DDBJ databases">
        <authorList>
            <person name="Gruber-Vodicka R. H."/>
            <person name="Seah K. B. B."/>
        </authorList>
    </citation>
    <scope>NUCLEOTIDE SEQUENCE</scope>
    <source>
        <strain evidence="2">BECK_DK161</strain>
    </source>
</reference>
<protein>
    <submittedName>
        <fullName evidence="2">Uncharacterized protein</fullName>
    </submittedName>
</protein>
<gene>
    <name evidence="2" type="ORF">BECKDK2373C_GA0170839_108110</name>
</gene>
<accession>A0A450T1U8</accession>
<organism evidence="2">
    <name type="scientific">Candidatus Kentrum sp. DK</name>
    <dbReference type="NCBI Taxonomy" id="2126562"/>
    <lineage>
        <taxon>Bacteria</taxon>
        <taxon>Pseudomonadati</taxon>
        <taxon>Pseudomonadota</taxon>
        <taxon>Gammaproteobacteria</taxon>
        <taxon>Candidatus Kentrum</taxon>
    </lineage>
</organism>